<dbReference type="GO" id="GO:0005739">
    <property type="term" value="C:mitochondrion"/>
    <property type="evidence" value="ECO:0007669"/>
    <property type="project" value="GOC"/>
</dbReference>
<dbReference type="PaxDb" id="7159-AAEL007490-PA"/>
<dbReference type="Pfam" id="PF02285">
    <property type="entry name" value="COX8"/>
    <property type="match status" value="1"/>
</dbReference>
<dbReference type="eggNOG" id="ENOG502R957">
    <property type="taxonomic scope" value="Eukaryota"/>
</dbReference>
<evidence type="ECO:0000313" key="3">
    <source>
        <dbReference type="Proteomes" id="UP000682892"/>
    </source>
</evidence>
<dbReference type="EMBL" id="CH477443">
    <property type="protein sequence ID" value="EJY57690.1"/>
    <property type="molecule type" value="Genomic_DNA"/>
</dbReference>
<dbReference type="STRING" id="7159.Q171X6"/>
<name>Q171X6_AEDAE</name>
<dbReference type="UniPathway" id="UPA00705"/>
<accession>Q171X6</accession>
<dbReference type="OMA" id="VIAYPIW"/>
<reference evidence="2" key="2">
    <citation type="journal article" date="2007" name="Science">
        <title>Genome sequence of Aedes aegypti, a major arbovirus vector.</title>
        <authorList>
            <person name="Nene V."/>
            <person name="Wortman J.R."/>
            <person name="Lawson D."/>
            <person name="Haas B."/>
            <person name="Kodira C."/>
            <person name="Tu Z.J."/>
            <person name="Loftus B."/>
            <person name="Xi Z."/>
            <person name="Megy K."/>
            <person name="Grabherr M."/>
            <person name="Ren Q."/>
            <person name="Zdobnov E.M."/>
            <person name="Lobo N.F."/>
            <person name="Campbell K.S."/>
            <person name="Brown S.E."/>
            <person name="Bonaldo M.F."/>
            <person name="Zhu J."/>
            <person name="Sinkins S.P."/>
            <person name="Hogenkamp D.G."/>
            <person name="Amedeo P."/>
            <person name="Arensburger P."/>
            <person name="Atkinson P.W."/>
            <person name="Bidwell S."/>
            <person name="Biedler J."/>
            <person name="Birney E."/>
            <person name="Bruggner R.V."/>
            <person name="Costas J."/>
            <person name="Coy M.R."/>
            <person name="Crabtree J."/>
            <person name="Crawford M."/>
            <person name="Debruyn B."/>
            <person name="Decaprio D."/>
            <person name="Eiglmeier K."/>
            <person name="Eisenstadt E."/>
            <person name="El-Dorry H."/>
            <person name="Gelbart W.M."/>
            <person name="Gomes S.L."/>
            <person name="Hammond M."/>
            <person name="Hannick L.I."/>
            <person name="Hogan J.R."/>
            <person name="Holmes M.H."/>
            <person name="Jaffe D."/>
            <person name="Johnston J.S."/>
            <person name="Kennedy R.C."/>
            <person name="Koo H."/>
            <person name="Kravitz S."/>
            <person name="Kriventseva E.V."/>
            <person name="Kulp D."/>
            <person name="Labutti K."/>
            <person name="Lee E."/>
            <person name="Li S."/>
            <person name="Lovin D.D."/>
            <person name="Mao C."/>
            <person name="Mauceli E."/>
            <person name="Menck C.F."/>
            <person name="Miller J.R."/>
            <person name="Montgomery P."/>
            <person name="Mori A."/>
            <person name="Nascimento A.L."/>
            <person name="Naveira H.F."/>
            <person name="Nusbaum C."/>
            <person name="O'leary S."/>
            <person name="Orvis J."/>
            <person name="Pertea M."/>
            <person name="Quesneville H."/>
            <person name="Reidenbach K.R."/>
            <person name="Rogers Y.H."/>
            <person name="Roth C.W."/>
            <person name="Schneider J.R."/>
            <person name="Schatz M."/>
            <person name="Shumway M."/>
            <person name="Stanke M."/>
            <person name="Stinson E.O."/>
            <person name="Tubio J.M."/>
            <person name="Vanzee J.P."/>
            <person name="Verjovski-Almeida S."/>
            <person name="Werner D."/>
            <person name="White O."/>
            <person name="Wyder S."/>
            <person name="Zeng Q."/>
            <person name="Zhao Q."/>
            <person name="Zhao Y."/>
            <person name="Hill C.A."/>
            <person name="Raikhel A.S."/>
            <person name="Soares M.B."/>
            <person name="Knudson D.L."/>
            <person name="Lee N.H."/>
            <person name="Galagan J."/>
            <person name="Salzberg S.L."/>
            <person name="Paulsen I.T."/>
            <person name="Dimopoulos G."/>
            <person name="Collins F.H."/>
            <person name="Birren B."/>
            <person name="Fraser-Liggett C.M."/>
            <person name="Severson D.W."/>
        </authorList>
    </citation>
    <scope>NUCLEOTIDE SEQUENCE [LARGE SCALE GENOMIC DNA]</scope>
    <source>
        <strain evidence="2">Liverpool</strain>
    </source>
</reference>
<dbReference type="GO" id="GO:0006123">
    <property type="term" value="P:mitochondrial electron transport, cytochrome c to oxygen"/>
    <property type="evidence" value="ECO:0007669"/>
    <property type="project" value="InterPro"/>
</dbReference>
<dbReference type="HOGENOM" id="CLU_203416_0_0_1"/>
<gene>
    <name evidence="2" type="ORF">AaeL_AAEL007490</name>
</gene>
<protein>
    <submittedName>
        <fullName evidence="1">AAEL007490-PA</fullName>
    </submittedName>
    <submittedName>
        <fullName evidence="2">AAEL007490-PB</fullName>
    </submittedName>
</protein>
<accession>A6KVK1</accession>
<evidence type="ECO:0000313" key="1">
    <source>
        <dbReference type="EMBL" id="EAT40811.1"/>
    </source>
</evidence>
<dbReference type="EMBL" id="CH477443">
    <property type="protein sequence ID" value="EAT40811.1"/>
    <property type="molecule type" value="Genomic_DNA"/>
</dbReference>
<proteinExistence type="predicted"/>
<evidence type="ECO:0000313" key="2">
    <source>
        <dbReference type="EMBL" id="EJY57690.1"/>
    </source>
</evidence>
<reference evidence="2" key="1">
    <citation type="submission" date="2005-10" db="EMBL/GenBank/DDBJ databases">
        <authorList>
            <person name="Loftus B.J."/>
            <person name="Nene V.M."/>
            <person name="Hannick L.I."/>
            <person name="Bidwell S."/>
            <person name="Haas B."/>
            <person name="Amedeo P."/>
            <person name="Orvis J."/>
            <person name="Wortman J.R."/>
            <person name="White O.R."/>
            <person name="Salzberg S."/>
            <person name="Shumway M."/>
            <person name="Koo H."/>
            <person name="Zhao Y."/>
            <person name="Holmes M."/>
            <person name="Miller J."/>
            <person name="Schatz M."/>
            <person name="Pop M."/>
            <person name="Pai G."/>
            <person name="Utterback T."/>
            <person name="Rogers Y.-H."/>
            <person name="Kravitz S."/>
            <person name="Fraser C.M."/>
        </authorList>
    </citation>
    <scope>NUCLEOTIDE SEQUENCE</scope>
    <source>
        <strain evidence="2">Liverpool</strain>
    </source>
</reference>
<sequence length="70" mass="7827">MITPRLTTMARTALVQHQRRGFYSVTPGLPQVRVSLGEKVCHGIAIFCGLLAYPTWVVAHMREYRQGGAK</sequence>
<reference evidence="2" key="3">
    <citation type="submission" date="2012-09" db="EMBL/GenBank/DDBJ databases">
        <authorList>
            <consortium name="VectorBase"/>
        </authorList>
    </citation>
    <scope>NUCLEOTIDE SEQUENCE</scope>
    <source>
        <strain evidence="2">Liverpool</strain>
    </source>
</reference>
<dbReference type="InterPro" id="IPR003205">
    <property type="entry name" value="Cyt_c_oxidase_su8"/>
</dbReference>
<organism evidence="2 3">
    <name type="scientific">Aedes aegypti</name>
    <name type="common">Yellowfever mosquito</name>
    <name type="synonym">Culex aegypti</name>
    <dbReference type="NCBI Taxonomy" id="7159"/>
    <lineage>
        <taxon>Eukaryota</taxon>
        <taxon>Metazoa</taxon>
        <taxon>Ecdysozoa</taxon>
        <taxon>Arthropoda</taxon>
        <taxon>Hexapoda</taxon>
        <taxon>Insecta</taxon>
        <taxon>Pterygota</taxon>
        <taxon>Neoptera</taxon>
        <taxon>Endopterygota</taxon>
        <taxon>Diptera</taxon>
        <taxon>Nematocera</taxon>
        <taxon>Culicoidea</taxon>
        <taxon>Culicidae</taxon>
        <taxon>Culicinae</taxon>
        <taxon>Aedini</taxon>
        <taxon>Aedes</taxon>
        <taxon>Stegomyia</taxon>
    </lineage>
</organism>
<dbReference type="Proteomes" id="UP000682892">
    <property type="component" value="Unassembled WGS sequence"/>
</dbReference>
<dbReference type="AlphaFoldDB" id="Q171X6"/>